<dbReference type="eggNOG" id="ENOG5030XM4">
    <property type="taxonomic scope" value="Bacteria"/>
</dbReference>
<dbReference type="AlphaFoldDB" id="C6XBG3"/>
<protein>
    <recommendedName>
        <fullName evidence="3">MxaK protein</fullName>
    </recommendedName>
</protein>
<evidence type="ECO:0008006" key="3">
    <source>
        <dbReference type="Google" id="ProtNLM"/>
    </source>
</evidence>
<dbReference type="InterPro" id="IPR011990">
    <property type="entry name" value="TPR-like_helical_dom_sf"/>
</dbReference>
<proteinExistence type="predicted"/>
<reference evidence="1 2" key="2">
    <citation type="journal article" date="2011" name="J. Bacteriol.">
        <title>Genomes of three methylotrophs from a single niche uncover genetic and metabolic divergence of Methylophilaceae.</title>
        <authorList>
            <person name="Lapidus A."/>
            <person name="Clum A."/>
            <person name="Labutti K."/>
            <person name="Kaluzhnaya M.G."/>
            <person name="Lim S."/>
            <person name="Beck D.A."/>
            <person name="Glavina Del Rio T."/>
            <person name="Nolan M."/>
            <person name="Mavromatis K."/>
            <person name="Huntemann M."/>
            <person name="Lucas S."/>
            <person name="Lidstrom M.E."/>
            <person name="Ivanova N."/>
            <person name="Chistoserdova L."/>
        </authorList>
    </citation>
    <scope>NUCLEOTIDE SEQUENCE [LARGE SCALE GENOMIC DNA]</scope>
    <source>
        <strain evidence="1 2">SIP3-4</strain>
    </source>
</reference>
<dbReference type="EMBL" id="CP001674">
    <property type="protein sequence ID" value="ACT51933.1"/>
    <property type="molecule type" value="Genomic_DNA"/>
</dbReference>
<gene>
    <name evidence="1" type="ordered locus">Msip34_2696</name>
</gene>
<evidence type="ECO:0000313" key="2">
    <source>
        <dbReference type="Proteomes" id="UP000002743"/>
    </source>
</evidence>
<dbReference type="Gene3D" id="1.25.40.10">
    <property type="entry name" value="Tetratricopeptide repeat domain"/>
    <property type="match status" value="1"/>
</dbReference>
<dbReference type="HOGENOM" id="CLU_125930_0_0_4"/>
<organism evidence="1 2">
    <name type="scientific">Methylovorus glucosotrophus (strain SIP3-4)</name>
    <dbReference type="NCBI Taxonomy" id="582744"/>
    <lineage>
        <taxon>Bacteria</taxon>
        <taxon>Pseudomonadati</taxon>
        <taxon>Pseudomonadota</taxon>
        <taxon>Betaproteobacteria</taxon>
        <taxon>Nitrosomonadales</taxon>
        <taxon>Methylophilaceae</taxon>
        <taxon>Methylovorus</taxon>
    </lineage>
</organism>
<accession>C6XBG3</accession>
<keyword evidence="2" id="KW-1185">Reference proteome</keyword>
<reference evidence="2" key="1">
    <citation type="submission" date="2009-07" db="EMBL/GenBank/DDBJ databases">
        <title>Complete sequence of chromosome of Methylovorus sp. SIP3-4.</title>
        <authorList>
            <person name="Lucas S."/>
            <person name="Copeland A."/>
            <person name="Lapidus A."/>
            <person name="Glavina del Rio T."/>
            <person name="Tice H."/>
            <person name="Bruce D."/>
            <person name="Goodwin L."/>
            <person name="Pitluck S."/>
            <person name="Clum A."/>
            <person name="Larimer F."/>
            <person name="Land M."/>
            <person name="Hauser L."/>
            <person name="Kyrpides N."/>
            <person name="Mikhailova N."/>
            <person name="Kayluzhnaya M."/>
            <person name="Chistoserdova L."/>
        </authorList>
    </citation>
    <scope>NUCLEOTIDE SEQUENCE [LARGE SCALE GENOMIC DNA]</scope>
    <source>
        <strain evidence="2">SIP3-4</strain>
    </source>
</reference>
<sequence length="178" mass="19874" precursor="true">MAIGLKTKNALLSVLMLTGVIGSAYEATQLWQIERFNTALKHNATLPLDQYPLTEKFAAAYRQGNSGEYKHAIQTYGQLLEMAPDNEMQARVHYNVGNNLLRFGLSRRVNDDGSLIEDARYALMQARASYEQALRLNPALLPARFNLDLLLSILPARMQQSEKEQSGVQLSNLPIGLP</sequence>
<dbReference type="Proteomes" id="UP000002743">
    <property type="component" value="Chromosome"/>
</dbReference>
<dbReference type="SUPFAM" id="SSF48452">
    <property type="entry name" value="TPR-like"/>
    <property type="match status" value="1"/>
</dbReference>
<dbReference type="STRING" id="582744.Msip34_2696"/>
<dbReference type="KEGG" id="mei:Msip34_2696"/>
<name>C6XBG3_METGS</name>
<evidence type="ECO:0000313" key="1">
    <source>
        <dbReference type="EMBL" id="ACT51933.1"/>
    </source>
</evidence>
<dbReference type="OrthoDB" id="8536394at2"/>